<name>A0A7K6UPX4_9AVES</name>
<dbReference type="EMBL" id="VZRW01014085">
    <property type="protein sequence ID" value="NWX24861.1"/>
    <property type="molecule type" value="Genomic_DNA"/>
</dbReference>
<dbReference type="Pfam" id="PF15181">
    <property type="entry name" value="SMRP1"/>
    <property type="match status" value="1"/>
</dbReference>
<feature type="non-terminal residue" evidence="1">
    <location>
        <position position="279"/>
    </location>
</feature>
<evidence type="ECO:0000313" key="1">
    <source>
        <dbReference type="EMBL" id="NWX24861.1"/>
    </source>
</evidence>
<dbReference type="GO" id="GO:0048471">
    <property type="term" value="C:perinuclear region of cytoplasm"/>
    <property type="evidence" value="ECO:0007669"/>
    <property type="project" value="TreeGrafter"/>
</dbReference>
<protein>
    <submittedName>
        <fullName evidence="1">SMRP1 protein</fullName>
    </submittedName>
</protein>
<comment type="caution">
    <text evidence="1">The sequence shown here is derived from an EMBL/GenBank/DDBJ whole genome shotgun (WGS) entry which is preliminary data.</text>
</comment>
<dbReference type="AlphaFoldDB" id="A0A7K6UPX4"/>
<organism evidence="1 2">
    <name type="scientific">Aegotheles bennettii</name>
    <dbReference type="NCBI Taxonomy" id="48278"/>
    <lineage>
        <taxon>Eukaryota</taxon>
        <taxon>Metazoa</taxon>
        <taxon>Chordata</taxon>
        <taxon>Craniata</taxon>
        <taxon>Vertebrata</taxon>
        <taxon>Euteleostomi</taxon>
        <taxon>Archelosauria</taxon>
        <taxon>Archosauria</taxon>
        <taxon>Dinosauria</taxon>
        <taxon>Saurischia</taxon>
        <taxon>Theropoda</taxon>
        <taxon>Coelurosauria</taxon>
        <taxon>Aves</taxon>
        <taxon>Neognathae</taxon>
        <taxon>Neoaves</taxon>
        <taxon>Strisores</taxon>
        <taxon>Caprimulgiformes</taxon>
        <taxon>Aegothelidae</taxon>
        <taxon>Aegotheles</taxon>
    </lineage>
</organism>
<dbReference type="InterPro" id="IPR028195">
    <property type="entry name" value="SPMIP6"/>
</dbReference>
<keyword evidence="2" id="KW-1185">Reference proteome</keyword>
<gene>
    <name evidence="1" type="primary">Smrp1</name>
    <name evidence="1" type="ORF">AEGBEN_R12804</name>
</gene>
<dbReference type="PANTHER" id="PTHR35664">
    <property type="entry name" value="SPERMATID-SPECIFIC MANCHETTE-RELATED PROTEIN 1"/>
    <property type="match status" value="1"/>
</dbReference>
<accession>A0A7K6UPX4</accession>
<proteinExistence type="predicted"/>
<reference evidence="1 2" key="1">
    <citation type="submission" date="2019-09" db="EMBL/GenBank/DDBJ databases">
        <title>Bird 10,000 Genomes (B10K) Project - Family phase.</title>
        <authorList>
            <person name="Zhang G."/>
        </authorList>
    </citation>
    <scope>NUCLEOTIDE SEQUENCE [LARGE SCALE GENOMIC DNA]</scope>
    <source>
        <strain evidence="1">B10K-DU-029-76</strain>
        <tissue evidence="1">Heart</tissue>
    </source>
</reference>
<feature type="non-terminal residue" evidence="1">
    <location>
        <position position="1"/>
    </location>
</feature>
<dbReference type="Proteomes" id="UP000559068">
    <property type="component" value="Unassembled WGS sequence"/>
</dbReference>
<sequence>MFLFSKNHKTPVSTYTDSYRPPCSVKKTIRELESRENKIVTQGLSVPPVQNPASQGQPEQLIKTVMKEYYRNTIDTTVCCPEKNSLSSSEEKYKPVFVNENKYITWRTSPYNSIAWNKYSSCLPLLPKEIRMETFLHSIPTLYPLRPTCLNPWEREVVIDILPWHSAPSLKPLYTVSRRGIFQGYYSPCSGRHYCLQRMDYYGDGIPAIRMHLHELGERAVSQKQVFYSSSSLEFCRPMADNFICSPRWDSSHFMKSGAAQRSSYIIHPEFISESCSAP</sequence>
<dbReference type="OrthoDB" id="9820464at2759"/>
<evidence type="ECO:0000313" key="2">
    <source>
        <dbReference type="Proteomes" id="UP000559068"/>
    </source>
</evidence>
<dbReference type="GO" id="GO:0002177">
    <property type="term" value="C:manchette"/>
    <property type="evidence" value="ECO:0007669"/>
    <property type="project" value="TreeGrafter"/>
</dbReference>
<dbReference type="PANTHER" id="PTHR35664:SF1">
    <property type="entry name" value="SPERMATID-SPECIFIC MANCHETTE-RELATED PROTEIN 1"/>
    <property type="match status" value="1"/>
</dbReference>
<dbReference type="GO" id="GO:0043014">
    <property type="term" value="F:alpha-tubulin binding"/>
    <property type="evidence" value="ECO:0007669"/>
    <property type="project" value="TreeGrafter"/>
</dbReference>